<evidence type="ECO:0000313" key="3">
    <source>
        <dbReference type="Proteomes" id="UP000663829"/>
    </source>
</evidence>
<accession>A0A816E627</accession>
<dbReference type="AlphaFoldDB" id="A0A816E627"/>
<sequence length="166" mass="20241">CLTIAHLRRIHQRVLRLLDIKKSCSQIEKRIETLNRELTQMLLIQSCLIIFSSIPATLQYVYNFMTKNIPKSQKRQQWEYLISVVVRLCLFIHSSNDFYINLLVSNIFRKQFYRLIRRFTLGYWCQCECYWYNRYRVKPNVSKNIRDLHRLTYHRAYSPCNTHIIT</sequence>
<keyword evidence="3" id="KW-1185">Reference proteome</keyword>
<comment type="caution">
    <text evidence="1">The sequence shown here is derived from an EMBL/GenBank/DDBJ whole genome shotgun (WGS) entry which is preliminary data.</text>
</comment>
<evidence type="ECO:0000313" key="1">
    <source>
        <dbReference type="EMBL" id="CAF1644745.1"/>
    </source>
</evidence>
<proteinExistence type="predicted"/>
<name>A0A816E627_9BILA</name>
<dbReference type="EMBL" id="CAJOBC010118250">
    <property type="protein sequence ID" value="CAF4562360.1"/>
    <property type="molecule type" value="Genomic_DNA"/>
</dbReference>
<dbReference type="Gene3D" id="1.20.1070.10">
    <property type="entry name" value="Rhodopsin 7-helix transmembrane proteins"/>
    <property type="match status" value="1"/>
</dbReference>
<gene>
    <name evidence="1" type="ORF">GPM918_LOCUS45160</name>
    <name evidence="2" type="ORF">SRO942_LOCUS47440</name>
</gene>
<dbReference type="Proteomes" id="UP000663829">
    <property type="component" value="Unassembled WGS sequence"/>
</dbReference>
<organism evidence="1 3">
    <name type="scientific">Didymodactylos carnosus</name>
    <dbReference type="NCBI Taxonomy" id="1234261"/>
    <lineage>
        <taxon>Eukaryota</taxon>
        <taxon>Metazoa</taxon>
        <taxon>Spiralia</taxon>
        <taxon>Gnathifera</taxon>
        <taxon>Rotifera</taxon>
        <taxon>Eurotatoria</taxon>
        <taxon>Bdelloidea</taxon>
        <taxon>Philodinida</taxon>
        <taxon>Philodinidae</taxon>
        <taxon>Didymodactylos</taxon>
    </lineage>
</organism>
<feature type="non-terminal residue" evidence="1">
    <location>
        <position position="1"/>
    </location>
</feature>
<dbReference type="EMBL" id="CAJNOQ010048784">
    <property type="protein sequence ID" value="CAF1644745.1"/>
    <property type="molecule type" value="Genomic_DNA"/>
</dbReference>
<protein>
    <submittedName>
        <fullName evidence="1">Uncharacterized protein</fullName>
    </submittedName>
</protein>
<reference evidence="1" key="1">
    <citation type="submission" date="2021-02" db="EMBL/GenBank/DDBJ databases">
        <authorList>
            <person name="Nowell W R."/>
        </authorList>
    </citation>
    <scope>NUCLEOTIDE SEQUENCE</scope>
</reference>
<evidence type="ECO:0000313" key="2">
    <source>
        <dbReference type="EMBL" id="CAF4562360.1"/>
    </source>
</evidence>
<dbReference type="Proteomes" id="UP000681722">
    <property type="component" value="Unassembled WGS sequence"/>
</dbReference>